<proteinExistence type="predicted"/>
<dbReference type="Gene3D" id="1.20.58.160">
    <property type="match status" value="1"/>
</dbReference>
<organism evidence="5">
    <name type="scientific">Hymenolepis diminuta</name>
    <name type="common">Rat tapeworm</name>
    <dbReference type="NCBI Taxonomy" id="6216"/>
    <lineage>
        <taxon>Eukaryota</taxon>
        <taxon>Metazoa</taxon>
        <taxon>Spiralia</taxon>
        <taxon>Lophotrochozoa</taxon>
        <taxon>Platyhelminthes</taxon>
        <taxon>Cestoda</taxon>
        <taxon>Eucestoda</taxon>
        <taxon>Cyclophyllidea</taxon>
        <taxon>Hymenolepididae</taxon>
        <taxon>Hymenolepis</taxon>
    </lineage>
</organism>
<dbReference type="InterPro" id="IPR038425">
    <property type="entry name" value="GAT_sf"/>
</dbReference>
<feature type="compositionally biased region" description="Basic and acidic residues" evidence="1">
    <location>
        <begin position="317"/>
        <end position="329"/>
    </location>
</feature>
<evidence type="ECO:0000259" key="2">
    <source>
        <dbReference type="PROSITE" id="PS50909"/>
    </source>
</evidence>
<accession>A0A158QDG6</accession>
<dbReference type="AlphaFoldDB" id="A0A158QDG6"/>
<dbReference type="GO" id="GO:0035091">
    <property type="term" value="F:phosphatidylinositol binding"/>
    <property type="evidence" value="ECO:0007669"/>
    <property type="project" value="InterPro"/>
</dbReference>
<dbReference type="PANTHER" id="PTHR13856">
    <property type="entry name" value="VHS DOMAIN CONTAINING PROTEIN FAMILY"/>
    <property type="match status" value="1"/>
</dbReference>
<dbReference type="GO" id="GO:0016020">
    <property type="term" value="C:membrane"/>
    <property type="evidence" value="ECO:0007669"/>
    <property type="project" value="TreeGrafter"/>
</dbReference>
<protein>
    <submittedName>
        <fullName evidence="5">GAT domain-containing protein</fullName>
    </submittedName>
</protein>
<dbReference type="STRING" id="6216.A0A158QDG6"/>
<gene>
    <name evidence="3" type="ORF">HDID_LOCUS2973</name>
</gene>
<dbReference type="WBParaSite" id="HDID_0000297501-mRNA-1">
    <property type="protein sequence ID" value="HDID_0000297501-mRNA-1"/>
    <property type="gene ID" value="HDID_0000297501"/>
</dbReference>
<dbReference type="SUPFAM" id="SSF89009">
    <property type="entry name" value="GAT-like domain"/>
    <property type="match status" value="1"/>
</dbReference>
<dbReference type="EMBL" id="UYSG01000818">
    <property type="protein sequence ID" value="VDL24852.1"/>
    <property type="molecule type" value="Genomic_DNA"/>
</dbReference>
<feature type="compositionally biased region" description="Pro residues" evidence="1">
    <location>
        <begin position="429"/>
        <end position="443"/>
    </location>
</feature>
<feature type="compositionally biased region" description="Low complexity" evidence="1">
    <location>
        <begin position="417"/>
        <end position="428"/>
    </location>
</feature>
<dbReference type="GO" id="GO:0005768">
    <property type="term" value="C:endosome"/>
    <property type="evidence" value="ECO:0007669"/>
    <property type="project" value="TreeGrafter"/>
</dbReference>
<feature type="domain" description="GAT" evidence="2">
    <location>
        <begin position="161"/>
        <end position="249"/>
    </location>
</feature>
<name>A0A158QDG6_HYMDI</name>
<evidence type="ECO:0000256" key="1">
    <source>
        <dbReference type="SAM" id="MobiDB-lite"/>
    </source>
</evidence>
<dbReference type="GO" id="GO:0043130">
    <property type="term" value="F:ubiquitin binding"/>
    <property type="evidence" value="ECO:0007669"/>
    <property type="project" value="InterPro"/>
</dbReference>
<feature type="region of interest" description="Disordered" evidence="1">
    <location>
        <begin position="266"/>
        <end position="334"/>
    </location>
</feature>
<dbReference type="OrthoDB" id="2018246at2759"/>
<reference evidence="3 4" key="2">
    <citation type="submission" date="2018-11" db="EMBL/GenBank/DDBJ databases">
        <authorList>
            <consortium name="Pathogen Informatics"/>
        </authorList>
    </citation>
    <scope>NUCLEOTIDE SEQUENCE [LARGE SCALE GENOMIC DNA]</scope>
</reference>
<feature type="region of interest" description="Disordered" evidence="1">
    <location>
        <begin position="1"/>
        <end position="71"/>
    </location>
</feature>
<evidence type="ECO:0000313" key="3">
    <source>
        <dbReference type="EMBL" id="VDL24852.1"/>
    </source>
</evidence>
<dbReference type="PROSITE" id="PS50909">
    <property type="entry name" value="GAT"/>
    <property type="match status" value="1"/>
</dbReference>
<dbReference type="InterPro" id="IPR004152">
    <property type="entry name" value="GAT_dom"/>
</dbReference>
<feature type="region of interest" description="Disordered" evidence="1">
    <location>
        <begin position="403"/>
        <end position="454"/>
    </location>
</feature>
<dbReference type="Proteomes" id="UP000274504">
    <property type="component" value="Unassembled WGS sequence"/>
</dbReference>
<feature type="compositionally biased region" description="Polar residues" evidence="1">
    <location>
        <begin position="274"/>
        <end position="316"/>
    </location>
</feature>
<sequence>MALGSDNRFKAHASLPRGEDGRHYHHHHQGQSSSSSHLQRVGTSDSPATTRARDGNRQIRVRSNTSGGGGVELGTQVLQVVAINGYPVVTRNGQEVFFAATPRTFMNHHQHQCNRYQRHHSPHQVQGSFNSHRSLPTQMYNLTADQTLIDQEGTVRRLSTAQRERLSQDLAVVQTNLHILNDMLTELQPDAISSDDLELLQELNETCRMMQQRVAEFLSQVADDAVTLTLIQLNDELNCAFQRYERFERYRLRAMRAQIANQNAGYNRPPLTAIAQSGSPSHPNQLQLQNGPSQTTQTNQLPAPVNQLSLPSTSTDHSSKLDNQQKDDDNQSVDDDDELLNAVAEQTQRNDSTSGELISVADWTDNALALQALRLNDTSNSTWNSDPNAAQLERVFGAGYHALTLNPTDNQPPQPALQSLPGPQLEPLQPQPAPPPAPKPASQPPVKKRTPSEVRRLEEALLLFDS</sequence>
<dbReference type="GO" id="GO:0030276">
    <property type="term" value="F:clathrin binding"/>
    <property type="evidence" value="ECO:0007669"/>
    <property type="project" value="TreeGrafter"/>
</dbReference>
<dbReference type="CDD" id="cd14233">
    <property type="entry name" value="GAT_TOM1_like"/>
    <property type="match status" value="1"/>
</dbReference>
<dbReference type="GO" id="GO:0007165">
    <property type="term" value="P:signal transduction"/>
    <property type="evidence" value="ECO:0007669"/>
    <property type="project" value="TreeGrafter"/>
</dbReference>
<evidence type="ECO:0000313" key="4">
    <source>
        <dbReference type="Proteomes" id="UP000274504"/>
    </source>
</evidence>
<dbReference type="Pfam" id="PF03127">
    <property type="entry name" value="GAT"/>
    <property type="match status" value="1"/>
</dbReference>
<evidence type="ECO:0000313" key="5">
    <source>
        <dbReference type="WBParaSite" id="HDID_0000297501-mRNA-1"/>
    </source>
</evidence>
<dbReference type="PANTHER" id="PTHR13856:SF137">
    <property type="entry name" value="GH05942P"/>
    <property type="match status" value="1"/>
</dbReference>
<reference evidence="5" key="1">
    <citation type="submission" date="2016-04" db="UniProtKB">
        <authorList>
            <consortium name="WormBaseParasite"/>
        </authorList>
    </citation>
    <scope>IDENTIFICATION</scope>
</reference>